<sequence length="127" mass="14632">MPSSPQEVLRALSNGLDVRGFYYWTLVDNFEWAMGYTMKFGLYAWEPDGSVDRVLKPGAQALVCLYNELPHSLEDLQDYARGSFEGRPVPEKMSKSKSEIVPLWMKKSIFSLFNWSDQHPVHSIKNK</sequence>
<reference evidence="2" key="1">
    <citation type="submission" date="2017-08" db="EMBL/GenBank/DDBJ databases">
        <authorList>
            <person name="Polle J.E."/>
            <person name="Barry K."/>
            <person name="Cushman J."/>
            <person name="Schmutz J."/>
            <person name="Tran D."/>
            <person name="Hathwaick L.T."/>
            <person name="Yim W.C."/>
            <person name="Jenkins J."/>
            <person name="Mckie-Krisberg Z.M."/>
            <person name="Prochnik S."/>
            <person name="Lindquist E."/>
            <person name="Dockter R.B."/>
            <person name="Adam C."/>
            <person name="Molina H."/>
            <person name="Bunkerborg J."/>
            <person name="Jin E."/>
            <person name="Buchheim M."/>
            <person name="Magnuson J."/>
        </authorList>
    </citation>
    <scope>NUCLEOTIDE SEQUENCE</scope>
    <source>
        <strain evidence="2">CCAP 19/18</strain>
    </source>
</reference>
<dbReference type="Gene3D" id="3.20.20.80">
    <property type="entry name" value="Glycosidases"/>
    <property type="match status" value="1"/>
</dbReference>
<dbReference type="Pfam" id="PF00232">
    <property type="entry name" value="Glyco_hydro_1"/>
    <property type="match status" value="1"/>
</dbReference>
<comment type="similarity">
    <text evidence="1">Belongs to the glycosyl hydrolase 1 family.</text>
</comment>
<dbReference type="SUPFAM" id="SSF51445">
    <property type="entry name" value="(Trans)glycosidases"/>
    <property type="match status" value="1"/>
</dbReference>
<organism evidence="2 3">
    <name type="scientific">Dunaliella salina</name>
    <name type="common">Green alga</name>
    <name type="synonym">Protococcus salinus</name>
    <dbReference type="NCBI Taxonomy" id="3046"/>
    <lineage>
        <taxon>Eukaryota</taxon>
        <taxon>Viridiplantae</taxon>
        <taxon>Chlorophyta</taxon>
        <taxon>core chlorophytes</taxon>
        <taxon>Chlorophyceae</taxon>
        <taxon>CS clade</taxon>
        <taxon>Chlamydomonadales</taxon>
        <taxon>Dunaliellaceae</taxon>
        <taxon>Dunaliella</taxon>
    </lineage>
</organism>
<keyword evidence="3" id="KW-1185">Reference proteome</keyword>
<dbReference type="InterPro" id="IPR017853">
    <property type="entry name" value="GH"/>
</dbReference>
<evidence type="ECO:0000256" key="1">
    <source>
        <dbReference type="ARBA" id="ARBA00010838"/>
    </source>
</evidence>
<evidence type="ECO:0000313" key="3">
    <source>
        <dbReference type="Proteomes" id="UP000815325"/>
    </source>
</evidence>
<gene>
    <name evidence="2" type="ORF">DUNSADRAFT_2416</name>
</gene>
<accession>A0ABQ7GVM6</accession>
<evidence type="ECO:0000313" key="2">
    <source>
        <dbReference type="EMBL" id="KAF5838652.1"/>
    </source>
</evidence>
<comment type="caution">
    <text evidence="2">The sequence shown here is derived from an EMBL/GenBank/DDBJ whole genome shotgun (WGS) entry which is preliminary data.</text>
</comment>
<dbReference type="EMBL" id="MU069570">
    <property type="protein sequence ID" value="KAF5838652.1"/>
    <property type="molecule type" value="Genomic_DNA"/>
</dbReference>
<proteinExistence type="inferred from homology"/>
<name>A0ABQ7GVM6_DUNSA</name>
<dbReference type="Proteomes" id="UP000815325">
    <property type="component" value="Unassembled WGS sequence"/>
</dbReference>
<protein>
    <submittedName>
        <fullName evidence="2">Uncharacterized protein</fullName>
    </submittedName>
</protein>
<dbReference type="InterPro" id="IPR001360">
    <property type="entry name" value="Glyco_hydro_1"/>
</dbReference>